<dbReference type="AlphaFoldDB" id="A0AAV5IZK2"/>
<dbReference type="EMBL" id="BPVZ01000023">
    <property type="protein sequence ID" value="GKV05231.1"/>
    <property type="molecule type" value="Genomic_DNA"/>
</dbReference>
<protein>
    <submittedName>
        <fullName evidence="3">Uncharacterized protein</fullName>
    </submittedName>
</protein>
<gene>
    <name evidence="3" type="ORF">SLEP1_g17264</name>
</gene>
<dbReference type="PANTHER" id="PTHR12629:SF15">
    <property type="entry name" value="NUDIX HYDROLASE 4"/>
    <property type="match status" value="1"/>
</dbReference>
<name>A0AAV5IZK2_9ROSI</name>
<dbReference type="Gene3D" id="3.90.79.10">
    <property type="entry name" value="Nucleoside Triphosphate Pyrophosphohydrolase"/>
    <property type="match status" value="1"/>
</dbReference>
<accession>A0AAV5IZK2</accession>
<keyword evidence="2" id="KW-0378">Hydrolase</keyword>
<keyword evidence="4" id="KW-1185">Reference proteome</keyword>
<dbReference type="GO" id="GO:0016787">
    <property type="term" value="F:hydrolase activity"/>
    <property type="evidence" value="ECO:0007669"/>
    <property type="project" value="UniProtKB-KW"/>
</dbReference>
<dbReference type="GO" id="GO:0005634">
    <property type="term" value="C:nucleus"/>
    <property type="evidence" value="ECO:0007669"/>
    <property type="project" value="TreeGrafter"/>
</dbReference>
<dbReference type="GO" id="GO:0005737">
    <property type="term" value="C:cytoplasm"/>
    <property type="evidence" value="ECO:0007669"/>
    <property type="project" value="TreeGrafter"/>
</dbReference>
<proteinExistence type="predicted"/>
<dbReference type="GO" id="GO:0046872">
    <property type="term" value="F:metal ion binding"/>
    <property type="evidence" value="ECO:0007669"/>
    <property type="project" value="UniProtKB-KW"/>
</dbReference>
<evidence type="ECO:0000256" key="2">
    <source>
        <dbReference type="ARBA" id="ARBA00022801"/>
    </source>
</evidence>
<comment type="caution">
    <text evidence="3">The sequence shown here is derived from an EMBL/GenBank/DDBJ whole genome shotgun (WGS) entry which is preliminary data.</text>
</comment>
<evidence type="ECO:0000256" key="1">
    <source>
        <dbReference type="ARBA" id="ARBA00022723"/>
    </source>
</evidence>
<evidence type="ECO:0000313" key="4">
    <source>
        <dbReference type="Proteomes" id="UP001054252"/>
    </source>
</evidence>
<sequence>MFPLLVDRELDCWPEKNIRKRRWVTVDEATQGFKNGWMREALDEFVRRKQQKENNTSNE</sequence>
<reference evidence="3 4" key="1">
    <citation type="journal article" date="2021" name="Commun. Biol.">
        <title>The genome of Shorea leprosula (Dipterocarpaceae) highlights the ecological relevance of drought in aseasonal tropical rainforests.</title>
        <authorList>
            <person name="Ng K.K.S."/>
            <person name="Kobayashi M.J."/>
            <person name="Fawcett J.A."/>
            <person name="Hatakeyama M."/>
            <person name="Paape T."/>
            <person name="Ng C.H."/>
            <person name="Ang C.C."/>
            <person name="Tnah L.H."/>
            <person name="Lee C.T."/>
            <person name="Nishiyama T."/>
            <person name="Sese J."/>
            <person name="O'Brien M.J."/>
            <person name="Copetti D."/>
            <person name="Mohd Noor M.I."/>
            <person name="Ong R.C."/>
            <person name="Putra M."/>
            <person name="Sireger I.Z."/>
            <person name="Indrioko S."/>
            <person name="Kosugi Y."/>
            <person name="Izuno A."/>
            <person name="Isagi Y."/>
            <person name="Lee S.L."/>
            <person name="Shimizu K.K."/>
        </authorList>
    </citation>
    <scope>NUCLEOTIDE SEQUENCE [LARGE SCALE GENOMIC DNA]</scope>
    <source>
        <strain evidence="3">214</strain>
    </source>
</reference>
<dbReference type="Proteomes" id="UP001054252">
    <property type="component" value="Unassembled WGS sequence"/>
</dbReference>
<keyword evidence="1" id="KW-0479">Metal-binding</keyword>
<evidence type="ECO:0000313" key="3">
    <source>
        <dbReference type="EMBL" id="GKV05231.1"/>
    </source>
</evidence>
<dbReference type="PANTHER" id="PTHR12629">
    <property type="entry name" value="DIPHOSPHOINOSITOL POLYPHOSPHATE PHOSPHOHYDROLASE"/>
    <property type="match status" value="1"/>
</dbReference>
<organism evidence="3 4">
    <name type="scientific">Rubroshorea leprosula</name>
    <dbReference type="NCBI Taxonomy" id="152421"/>
    <lineage>
        <taxon>Eukaryota</taxon>
        <taxon>Viridiplantae</taxon>
        <taxon>Streptophyta</taxon>
        <taxon>Embryophyta</taxon>
        <taxon>Tracheophyta</taxon>
        <taxon>Spermatophyta</taxon>
        <taxon>Magnoliopsida</taxon>
        <taxon>eudicotyledons</taxon>
        <taxon>Gunneridae</taxon>
        <taxon>Pentapetalae</taxon>
        <taxon>rosids</taxon>
        <taxon>malvids</taxon>
        <taxon>Malvales</taxon>
        <taxon>Dipterocarpaceae</taxon>
        <taxon>Rubroshorea</taxon>
    </lineage>
</organism>